<evidence type="ECO:0000313" key="11">
    <source>
        <dbReference type="EMBL" id="QHU24136.1"/>
    </source>
</evidence>
<keyword evidence="4" id="KW-0997">Cell inner membrane</keyword>
<proteinExistence type="inferred from homology"/>
<keyword evidence="3" id="KW-1003">Cell membrane</keyword>
<organism evidence="11">
    <name type="scientific">Klebsiella oxytoca</name>
    <dbReference type="NCBI Taxonomy" id="571"/>
    <lineage>
        <taxon>Bacteria</taxon>
        <taxon>Pseudomonadati</taxon>
        <taxon>Pseudomonadota</taxon>
        <taxon>Gammaproteobacteria</taxon>
        <taxon>Enterobacterales</taxon>
        <taxon>Enterobacteriaceae</taxon>
        <taxon>Klebsiella/Raoultella group</taxon>
        <taxon>Klebsiella</taxon>
    </lineage>
</organism>
<feature type="transmembrane region" description="Helical" evidence="8">
    <location>
        <begin position="139"/>
        <end position="163"/>
    </location>
</feature>
<dbReference type="AlphaFoldDB" id="A0A6C0L4L0"/>
<dbReference type="GO" id="GO:0055085">
    <property type="term" value="P:transmembrane transport"/>
    <property type="evidence" value="ECO:0007669"/>
    <property type="project" value="InterPro"/>
</dbReference>
<keyword evidence="7 8" id="KW-0472">Membrane</keyword>
<comment type="similarity">
    <text evidence="8">Belongs to the binding-protein-dependent transport system permease family.</text>
</comment>
<dbReference type="PROSITE" id="PS50928">
    <property type="entry name" value="ABC_TM1"/>
    <property type="match status" value="1"/>
</dbReference>
<accession>A0A6C0L4L0</accession>
<sequence length="307" mass="33200">MNSLSKPAKVTGVSPVTNNPSVKKNHHRGWAAFFSRLAWGVASVALFAGIWEAIWAFGGLNPLLLPPPHIFLANFAQQAQYFIPTDVIGQVSNDTALLSLGKTILATVGRVMAGLTLGFVLSLVCGLAICYFRLFGKLVLPTITLLAPISPIAWLPVAIFVFGIGNPPAIFMVFISLFFVMTVSTISQIEGVSKTHLNVAAVMGASRAQTFRYVILPAILPSIFFVLRMNLFGAWMIVLVAEATGVGSGLGQIVMQARNTFNSSLSFFTMTIIGITGFVFDLLLRYVQKKLDDWKSEICPGDENGLI</sequence>
<geneLocation type="plasmid" evidence="11">
    <name>pIron_OXY</name>
</geneLocation>
<feature type="region of interest" description="Disordered" evidence="9">
    <location>
        <begin position="1"/>
        <end position="21"/>
    </location>
</feature>
<keyword evidence="11" id="KW-0614">Plasmid</keyword>
<dbReference type="PANTHER" id="PTHR30151:SF0">
    <property type="entry name" value="ABC TRANSPORTER PERMEASE PROTEIN MJ0413-RELATED"/>
    <property type="match status" value="1"/>
</dbReference>
<keyword evidence="2 8" id="KW-0813">Transport</keyword>
<feature type="transmembrane region" description="Helical" evidence="8">
    <location>
        <begin position="37"/>
        <end position="58"/>
    </location>
</feature>
<evidence type="ECO:0000259" key="10">
    <source>
        <dbReference type="PROSITE" id="PS50928"/>
    </source>
</evidence>
<dbReference type="Pfam" id="PF00528">
    <property type="entry name" value="BPD_transp_1"/>
    <property type="match status" value="1"/>
</dbReference>
<evidence type="ECO:0000256" key="3">
    <source>
        <dbReference type="ARBA" id="ARBA00022475"/>
    </source>
</evidence>
<evidence type="ECO:0000256" key="9">
    <source>
        <dbReference type="SAM" id="MobiDB-lite"/>
    </source>
</evidence>
<reference evidence="11" key="1">
    <citation type="journal article" date="2020" name="Antimicrob. Agents Chemother.">
        <title>A multi-species bunch of VIM-1 carbapenemase producing Enterobacterales linked by a novel, highly conjugative and broad-host range IncA plasmid, menaces the re-emergence of VIM-1.</title>
        <authorList>
            <person name="Arcari G."/>
            <person name="Di Lella F.M."/>
            <person name="Bibbolino G."/>
            <person name="Mengoni F."/>
            <person name="Beccaccioli M."/>
            <person name="Antonelli G."/>
            <person name="Faino L."/>
            <person name="Carattoli A."/>
        </authorList>
    </citation>
    <scope>NUCLEOTIDE SEQUENCE</scope>
    <source>
        <plasmid evidence="11">pIron_OXY</plasmid>
    </source>
</reference>
<dbReference type="EMBL" id="MN783747">
    <property type="protein sequence ID" value="QHU24136.1"/>
    <property type="molecule type" value="Genomic_DNA"/>
</dbReference>
<feature type="transmembrane region" description="Helical" evidence="8">
    <location>
        <begin position="169"/>
        <end position="189"/>
    </location>
</feature>
<keyword evidence="6 8" id="KW-1133">Transmembrane helix</keyword>
<feature type="transmembrane region" description="Helical" evidence="8">
    <location>
        <begin position="210"/>
        <end position="227"/>
    </location>
</feature>
<evidence type="ECO:0000256" key="5">
    <source>
        <dbReference type="ARBA" id="ARBA00022692"/>
    </source>
</evidence>
<evidence type="ECO:0000256" key="2">
    <source>
        <dbReference type="ARBA" id="ARBA00022448"/>
    </source>
</evidence>
<feature type="transmembrane region" description="Helical" evidence="8">
    <location>
        <begin position="111"/>
        <end position="132"/>
    </location>
</feature>
<dbReference type="Gene3D" id="1.10.3720.10">
    <property type="entry name" value="MetI-like"/>
    <property type="match status" value="1"/>
</dbReference>
<feature type="transmembrane region" description="Helical" evidence="8">
    <location>
        <begin position="267"/>
        <end position="287"/>
    </location>
</feature>
<feature type="domain" description="ABC transmembrane type-1" evidence="10">
    <location>
        <begin position="100"/>
        <end position="288"/>
    </location>
</feature>
<protein>
    <submittedName>
        <fullName evidence="11">Alkanesulfonates transport system permease protein</fullName>
    </submittedName>
</protein>
<comment type="subcellular location">
    <subcellularLocation>
        <location evidence="1">Cell inner membrane</location>
        <topology evidence="1">Multi-pass membrane protein</topology>
    </subcellularLocation>
    <subcellularLocation>
        <location evidence="8">Cell membrane</location>
        <topology evidence="8">Multi-pass membrane protein</topology>
    </subcellularLocation>
</comment>
<evidence type="ECO:0000256" key="8">
    <source>
        <dbReference type="RuleBase" id="RU363032"/>
    </source>
</evidence>
<keyword evidence="5 8" id="KW-0812">Transmembrane</keyword>
<feature type="transmembrane region" description="Helical" evidence="8">
    <location>
        <begin position="233"/>
        <end position="255"/>
    </location>
</feature>
<evidence type="ECO:0000256" key="4">
    <source>
        <dbReference type="ARBA" id="ARBA00022519"/>
    </source>
</evidence>
<dbReference type="GO" id="GO:0005886">
    <property type="term" value="C:plasma membrane"/>
    <property type="evidence" value="ECO:0007669"/>
    <property type="project" value="UniProtKB-SubCell"/>
</dbReference>
<dbReference type="InterPro" id="IPR035906">
    <property type="entry name" value="MetI-like_sf"/>
</dbReference>
<evidence type="ECO:0000256" key="6">
    <source>
        <dbReference type="ARBA" id="ARBA00022989"/>
    </source>
</evidence>
<dbReference type="PANTHER" id="PTHR30151">
    <property type="entry name" value="ALKANE SULFONATE ABC TRANSPORTER-RELATED, MEMBRANE SUBUNIT"/>
    <property type="match status" value="1"/>
</dbReference>
<dbReference type="InterPro" id="IPR000515">
    <property type="entry name" value="MetI-like"/>
</dbReference>
<dbReference type="SUPFAM" id="SSF161098">
    <property type="entry name" value="MetI-like"/>
    <property type="match status" value="1"/>
</dbReference>
<dbReference type="CDD" id="cd06261">
    <property type="entry name" value="TM_PBP2"/>
    <property type="match status" value="1"/>
</dbReference>
<evidence type="ECO:0000256" key="7">
    <source>
        <dbReference type="ARBA" id="ARBA00023136"/>
    </source>
</evidence>
<name>A0A6C0L4L0_KLEOX</name>
<evidence type="ECO:0000256" key="1">
    <source>
        <dbReference type="ARBA" id="ARBA00004429"/>
    </source>
</evidence>